<evidence type="ECO:0000313" key="2">
    <source>
        <dbReference type="EMBL" id="ERK60364.1"/>
    </source>
</evidence>
<keyword evidence="3" id="KW-1185">Reference proteome</keyword>
<dbReference type="InterPro" id="IPR020562">
    <property type="entry name" value="PRibGlycinamide_synth_N"/>
</dbReference>
<dbReference type="Pfam" id="PF02844">
    <property type="entry name" value="GARS_N"/>
    <property type="match status" value="1"/>
</dbReference>
<dbReference type="GO" id="GO:0004637">
    <property type="term" value="F:phosphoribosylamine-glycine ligase activity"/>
    <property type="evidence" value="ECO:0007669"/>
    <property type="project" value="InterPro"/>
</dbReference>
<dbReference type="SUPFAM" id="SSF52440">
    <property type="entry name" value="PreATP-grasp domain"/>
    <property type="match status" value="1"/>
</dbReference>
<protein>
    <submittedName>
        <fullName evidence="2">Phosphoribosylamine--glycine ligase, N-terminal domain protein</fullName>
    </submittedName>
</protein>
<dbReference type="EMBL" id="ACVN02000087">
    <property type="protein sequence ID" value="ERK60364.1"/>
    <property type="molecule type" value="Genomic_DNA"/>
</dbReference>
<dbReference type="InterPro" id="IPR000115">
    <property type="entry name" value="PRibGlycinamide_synth"/>
</dbReference>
<dbReference type="AlphaFoldDB" id="U2QVW9"/>
<dbReference type="PANTHER" id="PTHR43472">
    <property type="entry name" value="PHOSPHORIBOSYLAMINE--GLYCINE LIGASE"/>
    <property type="match status" value="1"/>
</dbReference>
<keyword evidence="2" id="KW-0436">Ligase</keyword>
<comment type="caution">
    <text evidence="2">The sequence shown here is derived from an EMBL/GenBank/DDBJ whole genome shotgun (WGS) entry which is preliminary data.</text>
</comment>
<organism evidence="2 3">
    <name type="scientific">Propionibacterium acidifaciens F0233</name>
    <dbReference type="NCBI Taxonomy" id="553198"/>
    <lineage>
        <taxon>Bacteria</taxon>
        <taxon>Bacillati</taxon>
        <taxon>Actinomycetota</taxon>
        <taxon>Actinomycetes</taxon>
        <taxon>Propionibacteriales</taxon>
        <taxon>Propionibacteriaceae</taxon>
        <taxon>Propionibacterium</taxon>
    </lineage>
</organism>
<feature type="domain" description="Phosphoribosylglycinamide synthetase N-terminal" evidence="1">
    <location>
        <begin position="9"/>
        <end position="100"/>
    </location>
</feature>
<dbReference type="InterPro" id="IPR016185">
    <property type="entry name" value="PreATP-grasp_dom_sf"/>
</dbReference>
<feature type="non-terminal residue" evidence="2">
    <location>
        <position position="101"/>
    </location>
</feature>
<dbReference type="Proteomes" id="UP000017052">
    <property type="component" value="Unassembled WGS sequence"/>
</dbReference>
<reference evidence="2" key="1">
    <citation type="submission" date="2013-08" db="EMBL/GenBank/DDBJ databases">
        <authorList>
            <person name="Durkin A.S."/>
            <person name="Haft D.R."/>
            <person name="McCorrison J."/>
            <person name="Torralba M."/>
            <person name="Gillis M."/>
            <person name="Haft D.H."/>
            <person name="Methe B."/>
            <person name="Sutton G."/>
            <person name="Nelson K.E."/>
        </authorList>
    </citation>
    <scope>NUCLEOTIDE SEQUENCE [LARGE SCALE GENOMIC DNA]</scope>
    <source>
        <strain evidence="2">F0233</strain>
    </source>
</reference>
<accession>U2QVW9</accession>
<name>U2QVW9_9ACTN</name>
<dbReference type="GO" id="GO:0009113">
    <property type="term" value="P:purine nucleobase biosynthetic process"/>
    <property type="evidence" value="ECO:0007669"/>
    <property type="project" value="InterPro"/>
</dbReference>
<gene>
    <name evidence="2" type="ORF">HMPREF0682_0615</name>
</gene>
<evidence type="ECO:0000259" key="1">
    <source>
        <dbReference type="Pfam" id="PF02844"/>
    </source>
</evidence>
<dbReference type="PANTHER" id="PTHR43472:SF1">
    <property type="entry name" value="PHOSPHORIBOSYLAMINE--GLYCINE LIGASE, CHLOROPLASTIC"/>
    <property type="match status" value="1"/>
</dbReference>
<dbReference type="Gene3D" id="3.40.50.20">
    <property type="match status" value="1"/>
</dbReference>
<evidence type="ECO:0000313" key="3">
    <source>
        <dbReference type="Proteomes" id="UP000017052"/>
    </source>
</evidence>
<proteinExistence type="predicted"/>
<sequence length="101" mass="9761">MSSGSDPITVLVVGSGGREHALALAIDQDPAVAAVHVAPGNPGTASFATNHRVDILDGTAVAALAAELGVDLVVIGPEAPLVAGVADAVRGRGIACFGPSA</sequence>